<name>A0A218WN50_PUNGR</name>
<dbReference type="AlphaFoldDB" id="A0A218WN50"/>
<feature type="compositionally biased region" description="Low complexity" evidence="1">
    <location>
        <begin position="66"/>
        <end position="77"/>
    </location>
</feature>
<feature type="chain" id="PRO_5014071750" evidence="2">
    <location>
        <begin position="31"/>
        <end position="92"/>
    </location>
</feature>
<sequence length="92" mass="9743">MEIGGSRKLMISMALLMAITLLDGASTAHANDVPPNLDYKTCLKQCMSMPGCKQCESMCRRHLQASAPSPSIGAPGSDDVGEKTVMQSGQRS</sequence>
<dbReference type="Proteomes" id="UP000197138">
    <property type="component" value="Unassembled WGS sequence"/>
</dbReference>
<protein>
    <submittedName>
        <fullName evidence="3">Uncharacterized protein</fullName>
    </submittedName>
</protein>
<organism evidence="3 5">
    <name type="scientific">Punica granatum</name>
    <name type="common">Pomegranate</name>
    <dbReference type="NCBI Taxonomy" id="22663"/>
    <lineage>
        <taxon>Eukaryota</taxon>
        <taxon>Viridiplantae</taxon>
        <taxon>Streptophyta</taxon>
        <taxon>Embryophyta</taxon>
        <taxon>Tracheophyta</taxon>
        <taxon>Spermatophyta</taxon>
        <taxon>Magnoliopsida</taxon>
        <taxon>eudicotyledons</taxon>
        <taxon>Gunneridae</taxon>
        <taxon>Pentapetalae</taxon>
        <taxon>rosids</taxon>
        <taxon>malvids</taxon>
        <taxon>Myrtales</taxon>
        <taxon>Lythraceae</taxon>
        <taxon>Punica</taxon>
    </lineage>
</organism>
<evidence type="ECO:0000256" key="1">
    <source>
        <dbReference type="SAM" id="MobiDB-lite"/>
    </source>
</evidence>
<evidence type="ECO:0000313" key="6">
    <source>
        <dbReference type="Proteomes" id="UP000233551"/>
    </source>
</evidence>
<feature type="signal peptide" evidence="2">
    <location>
        <begin position="1"/>
        <end position="30"/>
    </location>
</feature>
<evidence type="ECO:0000256" key="2">
    <source>
        <dbReference type="SAM" id="SignalP"/>
    </source>
</evidence>
<evidence type="ECO:0000313" key="5">
    <source>
        <dbReference type="Proteomes" id="UP000197138"/>
    </source>
</evidence>
<keyword evidence="6" id="KW-1185">Reference proteome</keyword>
<dbReference type="EMBL" id="PGOL01001311">
    <property type="protein sequence ID" value="PKI59287.1"/>
    <property type="molecule type" value="Genomic_DNA"/>
</dbReference>
<evidence type="ECO:0000313" key="4">
    <source>
        <dbReference type="EMBL" id="PKI59287.1"/>
    </source>
</evidence>
<proteinExistence type="predicted"/>
<comment type="caution">
    <text evidence="3">The sequence shown here is derived from an EMBL/GenBank/DDBJ whole genome shotgun (WGS) entry which is preliminary data.</text>
</comment>
<dbReference type="EMBL" id="MTKT01003937">
    <property type="protein sequence ID" value="OWM74033.1"/>
    <property type="molecule type" value="Genomic_DNA"/>
</dbReference>
<evidence type="ECO:0000313" key="3">
    <source>
        <dbReference type="EMBL" id="OWM74033.1"/>
    </source>
</evidence>
<accession>A0A218WN50</accession>
<gene>
    <name evidence="3" type="ORF">CDL15_Pgr022304</name>
    <name evidence="4" type="ORF">CRG98_020367</name>
</gene>
<dbReference type="Proteomes" id="UP000233551">
    <property type="component" value="Unassembled WGS sequence"/>
</dbReference>
<reference evidence="5" key="1">
    <citation type="journal article" date="2017" name="Plant J.">
        <title>The pomegranate (Punica granatum L.) genome and the genomics of punicalagin biosynthesis.</title>
        <authorList>
            <person name="Qin G."/>
            <person name="Xu C."/>
            <person name="Ming R."/>
            <person name="Tang H."/>
            <person name="Guyot R."/>
            <person name="Kramer E.M."/>
            <person name="Hu Y."/>
            <person name="Yi X."/>
            <person name="Qi Y."/>
            <person name="Xu X."/>
            <person name="Gao Z."/>
            <person name="Pan H."/>
            <person name="Jian J."/>
            <person name="Tian Y."/>
            <person name="Yue Z."/>
            <person name="Xu Y."/>
        </authorList>
    </citation>
    <scope>NUCLEOTIDE SEQUENCE [LARGE SCALE GENOMIC DNA]</scope>
    <source>
        <strain evidence="5">cv. Dabenzi</strain>
    </source>
</reference>
<keyword evidence="2" id="KW-0732">Signal</keyword>
<reference evidence="3" key="2">
    <citation type="submission" date="2017-06" db="EMBL/GenBank/DDBJ databases">
        <title>The pomegranate genome and the genomics of punicalagin biosynthesis.</title>
        <authorList>
            <person name="Xu C."/>
        </authorList>
    </citation>
    <scope>NUCLEOTIDE SEQUENCE [LARGE SCALE GENOMIC DNA]</scope>
    <source>
        <tissue evidence="3">Fresh leaf</tissue>
    </source>
</reference>
<feature type="region of interest" description="Disordered" evidence="1">
    <location>
        <begin position="66"/>
        <end position="92"/>
    </location>
</feature>
<reference evidence="4 6" key="3">
    <citation type="submission" date="2017-11" db="EMBL/GenBank/DDBJ databases">
        <title>De-novo sequencing of pomegranate (Punica granatum L.) genome.</title>
        <authorList>
            <person name="Akparov Z."/>
            <person name="Amiraslanov A."/>
            <person name="Hajiyeva S."/>
            <person name="Abbasov M."/>
            <person name="Kaur K."/>
            <person name="Hamwieh A."/>
            <person name="Solovyev V."/>
            <person name="Salamov A."/>
            <person name="Braich B."/>
            <person name="Kosarev P."/>
            <person name="Mahmoud A."/>
            <person name="Hajiyev E."/>
            <person name="Babayeva S."/>
            <person name="Izzatullayeva V."/>
            <person name="Mammadov A."/>
            <person name="Mammadov A."/>
            <person name="Sharifova S."/>
            <person name="Ojaghi J."/>
            <person name="Eynullazada K."/>
            <person name="Bayramov B."/>
            <person name="Abdulazimova A."/>
            <person name="Shahmuradov I."/>
        </authorList>
    </citation>
    <scope>NUCLEOTIDE SEQUENCE [LARGE SCALE GENOMIC DNA]</scope>
    <source>
        <strain evidence="4">AG2017</strain>
        <strain evidence="6">cv. AG2017</strain>
        <tissue evidence="4">Leaf</tissue>
    </source>
</reference>